<evidence type="ECO:0000256" key="7">
    <source>
        <dbReference type="ARBA" id="ARBA00023065"/>
    </source>
</evidence>
<dbReference type="GO" id="GO:0045259">
    <property type="term" value="C:proton-transporting ATP synthase complex"/>
    <property type="evidence" value="ECO:0007669"/>
    <property type="project" value="UniProtKB-UniRule"/>
</dbReference>
<dbReference type="STRING" id="857342.A0A2T3B9X9"/>
<dbReference type="GO" id="GO:0015986">
    <property type="term" value="P:proton motive force-driven ATP synthesis"/>
    <property type="evidence" value="ECO:0007669"/>
    <property type="project" value="InterPro"/>
</dbReference>
<organism evidence="13 14">
    <name type="scientific">Amorphotheca resinae ATCC 22711</name>
    <dbReference type="NCBI Taxonomy" id="857342"/>
    <lineage>
        <taxon>Eukaryota</taxon>
        <taxon>Fungi</taxon>
        <taxon>Dikarya</taxon>
        <taxon>Ascomycota</taxon>
        <taxon>Pezizomycotina</taxon>
        <taxon>Leotiomycetes</taxon>
        <taxon>Helotiales</taxon>
        <taxon>Amorphothecaceae</taxon>
        <taxon>Amorphotheca</taxon>
    </lineage>
</organism>
<evidence type="ECO:0000256" key="3">
    <source>
        <dbReference type="ARBA" id="ARBA00022448"/>
    </source>
</evidence>
<keyword evidence="14" id="KW-1185">Reference proteome</keyword>
<dbReference type="InterPro" id="IPR008386">
    <property type="entry name" value="ATP_synth_F0_esu_mt"/>
</dbReference>
<accession>A0A2T3B9X9</accession>
<keyword evidence="4 11" id="KW-0138">CF(0)</keyword>
<sequence length="92" mass="9985">MASTGLNVARYSALGFGIIYGLYHQAQLSSAAKLAALDREYQHKQSLIEKAKAEYSKKSQQSNPKTGSVVSDPEDSQFDLEAFLNSVAAESK</sequence>
<comment type="similarity">
    <text evidence="2 11">Belongs to the ATPase e subunit family.</text>
</comment>
<comment type="subcellular location">
    <subcellularLocation>
        <location evidence="1 11">Mitochondrion inner membrane</location>
    </subcellularLocation>
</comment>
<evidence type="ECO:0000313" key="14">
    <source>
        <dbReference type="Proteomes" id="UP000241818"/>
    </source>
</evidence>
<dbReference type="FunCoup" id="A0A2T3B9X9">
    <property type="interactions" value="82"/>
</dbReference>
<evidence type="ECO:0000313" key="13">
    <source>
        <dbReference type="EMBL" id="PSS25137.1"/>
    </source>
</evidence>
<keyword evidence="10 11" id="KW-0066">ATP synthesis</keyword>
<comment type="function">
    <text evidence="11">Subunit e, of the mitochondrial membrane ATP synthase complex (F(1)F(0) ATP synthase or Complex V) that produces ATP from ADP in the presence of a proton gradient across the membrane which is generated by electron transport complexes of the respiratory chain. ATP synthase complex consist of a soluble F(1) head domain - the catalytic core - and a membrane F(1) domain - the membrane proton channel. These two domains are linked by a central stalk rotating inside the F(1) region and a stationary peripheral stalk. During catalysis, ATP synthesis in the catalytic domain of F(1) is coupled via a rotary mechanism of the central stalk subunits to proton translocation. In vivo, can only synthesize ATP although its ATP hydrolase activity can be activated artificially in vitro. Part of the complex F(0) domain.</text>
</comment>
<evidence type="ECO:0000256" key="1">
    <source>
        <dbReference type="ARBA" id="ARBA00004273"/>
    </source>
</evidence>
<evidence type="ECO:0000256" key="5">
    <source>
        <dbReference type="ARBA" id="ARBA00022781"/>
    </source>
</evidence>
<dbReference type="GO" id="GO:0015078">
    <property type="term" value="F:proton transmembrane transporter activity"/>
    <property type="evidence" value="ECO:0007669"/>
    <property type="project" value="InterPro"/>
</dbReference>
<evidence type="ECO:0000256" key="4">
    <source>
        <dbReference type="ARBA" id="ARBA00022547"/>
    </source>
</evidence>
<dbReference type="Proteomes" id="UP000241818">
    <property type="component" value="Unassembled WGS sequence"/>
</dbReference>
<feature type="compositionally biased region" description="Polar residues" evidence="12">
    <location>
        <begin position="58"/>
        <end position="69"/>
    </location>
</feature>
<keyword evidence="7 11" id="KW-0406">Ion transport</keyword>
<dbReference type="OrthoDB" id="2125027at2759"/>
<evidence type="ECO:0000256" key="12">
    <source>
        <dbReference type="SAM" id="MobiDB-lite"/>
    </source>
</evidence>
<keyword evidence="6 11" id="KW-0999">Mitochondrion inner membrane</keyword>
<evidence type="ECO:0000256" key="2">
    <source>
        <dbReference type="ARBA" id="ARBA00007333"/>
    </source>
</evidence>
<dbReference type="EMBL" id="KZ679007">
    <property type="protein sequence ID" value="PSS25137.1"/>
    <property type="molecule type" value="Genomic_DNA"/>
</dbReference>
<keyword evidence="8 11" id="KW-0496">Mitochondrion</keyword>
<comment type="subunit">
    <text evidence="11">F-type ATPases have 2 components, CF(1) - the catalytic core - and CF(0) - the membrane proton channel. CF(1) and CF(0) have multiple subunits.</text>
</comment>
<protein>
    <recommendedName>
        <fullName evidence="11">ATP synthase F(0) complex subunit e, mitochondrial</fullName>
    </recommendedName>
</protein>
<keyword evidence="9" id="KW-0472">Membrane</keyword>
<name>A0A2T3B9X9_AMORE</name>
<evidence type="ECO:0000256" key="9">
    <source>
        <dbReference type="ARBA" id="ARBA00023136"/>
    </source>
</evidence>
<evidence type="ECO:0000256" key="10">
    <source>
        <dbReference type="ARBA" id="ARBA00023310"/>
    </source>
</evidence>
<evidence type="ECO:0000256" key="8">
    <source>
        <dbReference type="ARBA" id="ARBA00023128"/>
    </source>
</evidence>
<dbReference type="GO" id="GO:0005743">
    <property type="term" value="C:mitochondrial inner membrane"/>
    <property type="evidence" value="ECO:0007669"/>
    <property type="project" value="UniProtKB-SubCell"/>
</dbReference>
<dbReference type="RefSeq" id="XP_024723736.1">
    <property type="nucleotide sequence ID" value="XM_024862292.1"/>
</dbReference>
<feature type="region of interest" description="Disordered" evidence="12">
    <location>
        <begin position="52"/>
        <end position="74"/>
    </location>
</feature>
<dbReference type="GeneID" id="36570373"/>
<keyword evidence="5 11" id="KW-0375">Hydrogen ion transport</keyword>
<proteinExistence type="inferred from homology"/>
<evidence type="ECO:0000256" key="6">
    <source>
        <dbReference type="ARBA" id="ARBA00022792"/>
    </source>
</evidence>
<keyword evidence="3 11" id="KW-0813">Transport</keyword>
<dbReference type="InParanoid" id="A0A2T3B9X9"/>
<evidence type="ECO:0000256" key="11">
    <source>
        <dbReference type="RuleBase" id="RU367005"/>
    </source>
</evidence>
<gene>
    <name evidence="13" type="ORF">M430DRAFT_133318</name>
</gene>
<dbReference type="AlphaFoldDB" id="A0A2T3B9X9"/>
<reference evidence="13 14" key="1">
    <citation type="journal article" date="2018" name="New Phytol.">
        <title>Comparative genomics and transcriptomics depict ericoid mycorrhizal fungi as versatile saprotrophs and plant mutualists.</title>
        <authorList>
            <person name="Martino E."/>
            <person name="Morin E."/>
            <person name="Grelet G.A."/>
            <person name="Kuo A."/>
            <person name="Kohler A."/>
            <person name="Daghino S."/>
            <person name="Barry K.W."/>
            <person name="Cichocki N."/>
            <person name="Clum A."/>
            <person name="Dockter R.B."/>
            <person name="Hainaut M."/>
            <person name="Kuo R.C."/>
            <person name="LaButti K."/>
            <person name="Lindahl B.D."/>
            <person name="Lindquist E.A."/>
            <person name="Lipzen A."/>
            <person name="Khouja H.R."/>
            <person name="Magnuson J."/>
            <person name="Murat C."/>
            <person name="Ohm R.A."/>
            <person name="Singer S.W."/>
            <person name="Spatafora J.W."/>
            <person name="Wang M."/>
            <person name="Veneault-Fourrey C."/>
            <person name="Henrissat B."/>
            <person name="Grigoriev I.V."/>
            <person name="Martin F.M."/>
            <person name="Perotto S."/>
        </authorList>
    </citation>
    <scope>NUCLEOTIDE SEQUENCE [LARGE SCALE GENOMIC DNA]</scope>
    <source>
        <strain evidence="13 14">ATCC 22711</strain>
    </source>
</reference>
<dbReference type="Pfam" id="PF05680">
    <property type="entry name" value="ATP-synt_E"/>
    <property type="match status" value="1"/>
</dbReference>